<dbReference type="AlphaFoldDB" id="A0A0W0XUS2"/>
<dbReference type="Pfam" id="PF14090">
    <property type="entry name" value="HTH_39"/>
    <property type="match status" value="1"/>
</dbReference>
<gene>
    <name evidence="2" type="ORF">Lrub_0724</name>
</gene>
<dbReference type="EMBL" id="LNYT01000007">
    <property type="protein sequence ID" value="KTD48373.1"/>
    <property type="molecule type" value="Genomic_DNA"/>
</dbReference>
<dbReference type="Proteomes" id="UP000054608">
    <property type="component" value="Unassembled WGS sequence"/>
</dbReference>
<dbReference type="RefSeq" id="WP_058530855.1">
    <property type="nucleotide sequence ID" value="NZ_CAAAIN010000001.1"/>
</dbReference>
<evidence type="ECO:0000313" key="2">
    <source>
        <dbReference type="EMBL" id="KTD48373.1"/>
    </source>
</evidence>
<name>A0A0W0XUS2_9GAMM</name>
<dbReference type="STRING" id="458.Lrub_0724"/>
<reference evidence="2 3" key="1">
    <citation type="submission" date="2015-11" db="EMBL/GenBank/DDBJ databases">
        <title>Genomic analysis of 38 Legionella species identifies large and diverse effector repertoires.</title>
        <authorList>
            <person name="Burstein D."/>
            <person name="Amaro F."/>
            <person name="Zusman T."/>
            <person name="Lifshitz Z."/>
            <person name="Cohen O."/>
            <person name="Gilbert J.A."/>
            <person name="Pupko T."/>
            <person name="Shuman H.A."/>
            <person name="Segal G."/>
        </authorList>
    </citation>
    <scope>NUCLEOTIDE SEQUENCE [LARGE SCALE GENOMIC DNA]</scope>
    <source>
        <strain evidence="2 3">WA-270A-C2</strain>
    </source>
</reference>
<comment type="caution">
    <text evidence="2">The sequence shown here is derived from an EMBL/GenBank/DDBJ whole genome shotgun (WGS) entry which is preliminary data.</text>
</comment>
<evidence type="ECO:0000313" key="3">
    <source>
        <dbReference type="Proteomes" id="UP000054608"/>
    </source>
</evidence>
<protein>
    <recommendedName>
        <fullName evidence="1">Winged helix-turn-helix domain-containing protein</fullName>
    </recommendedName>
</protein>
<dbReference type="InterPro" id="IPR055245">
    <property type="entry name" value="HTH_proteobacteria"/>
</dbReference>
<evidence type="ECO:0000259" key="1">
    <source>
        <dbReference type="Pfam" id="PF14090"/>
    </source>
</evidence>
<sequence length="100" mass="11583">MDEKKSPENLGCQNETKKIGFNSLSNQRNRMLTEFKTGKQLSTFFIRDILGIPHPAGRIKELRIKHEILTLWTRESDRNGITHRIALYVYMGSKPRMGGH</sequence>
<feature type="domain" description="Winged helix-turn-helix" evidence="1">
    <location>
        <begin position="27"/>
        <end position="91"/>
    </location>
</feature>
<organism evidence="2 3">
    <name type="scientific">Legionella rubrilucens</name>
    <dbReference type="NCBI Taxonomy" id="458"/>
    <lineage>
        <taxon>Bacteria</taxon>
        <taxon>Pseudomonadati</taxon>
        <taxon>Pseudomonadota</taxon>
        <taxon>Gammaproteobacteria</taxon>
        <taxon>Legionellales</taxon>
        <taxon>Legionellaceae</taxon>
        <taxon>Legionella</taxon>
    </lineage>
</organism>
<keyword evidence="3" id="KW-1185">Reference proteome</keyword>
<proteinExistence type="predicted"/>
<dbReference type="OrthoDB" id="6387921at2"/>
<accession>A0A0W0XUS2</accession>